<dbReference type="Proteomes" id="UP001370758">
    <property type="component" value="Unassembled WGS sequence"/>
</dbReference>
<protein>
    <submittedName>
        <fullName evidence="1">Uncharacterized protein</fullName>
    </submittedName>
</protein>
<evidence type="ECO:0000313" key="1">
    <source>
        <dbReference type="EMBL" id="KAK6503695.1"/>
    </source>
</evidence>
<proteinExistence type="predicted"/>
<keyword evidence="2" id="KW-1185">Reference proteome</keyword>
<evidence type="ECO:0000313" key="2">
    <source>
        <dbReference type="Proteomes" id="UP001370758"/>
    </source>
</evidence>
<organism evidence="1 2">
    <name type="scientific">Arthrobotrys musiformis</name>
    <dbReference type="NCBI Taxonomy" id="47236"/>
    <lineage>
        <taxon>Eukaryota</taxon>
        <taxon>Fungi</taxon>
        <taxon>Dikarya</taxon>
        <taxon>Ascomycota</taxon>
        <taxon>Pezizomycotina</taxon>
        <taxon>Orbiliomycetes</taxon>
        <taxon>Orbiliales</taxon>
        <taxon>Orbiliaceae</taxon>
        <taxon>Arthrobotrys</taxon>
    </lineage>
</organism>
<dbReference type="EMBL" id="JAVHJL010000005">
    <property type="protein sequence ID" value="KAK6503695.1"/>
    <property type="molecule type" value="Genomic_DNA"/>
</dbReference>
<gene>
    <name evidence="1" type="ORF">TWF481_008699</name>
</gene>
<accession>A0AAV9WAC3</accession>
<reference evidence="1 2" key="1">
    <citation type="submission" date="2023-08" db="EMBL/GenBank/DDBJ databases">
        <authorList>
            <person name="Palmer J.M."/>
        </authorList>
    </citation>
    <scope>NUCLEOTIDE SEQUENCE [LARGE SCALE GENOMIC DNA]</scope>
    <source>
        <strain evidence="1 2">TWF481</strain>
    </source>
</reference>
<dbReference type="AlphaFoldDB" id="A0AAV9WAC3"/>
<comment type="caution">
    <text evidence="1">The sequence shown here is derived from an EMBL/GenBank/DDBJ whole genome shotgun (WGS) entry which is preliminary data.</text>
</comment>
<sequence>MTKNQPQDAPVFNSKPGLAPCHTCGDDLQVLKGKAAEYVLPVGVRPDSIHSEFYDNLVEGPHELPLDDAYICVCGVEKPHIHCIQCISKIIKEKTSLGEDVPKAAPKTPVSECIQWEALITVIRESIKVQVDSKPGQPPCICSDIATSTILAKKSSKNLVSFLEKDYTGPKNCPHKEESMQQHQGNPDILPRSIANGFIYDLSEGRKMGSIYEQQIGATVVCRMHDTSTTIRGQDNHVHLWLSKNYTSKTGKGYEESVQGHLARPKTPRAVFHNSFGEDSICHGIYYGQNDPWQYSCCRVIEGGSLVWISDIGVLDGACCGKCQTDVLILLLSTSIESADRIRDRMTGDTFKIHNVIGRQRELSLAMWEGIAIRGAEDFCCERSKTIHRTVKNMMCWMFANPVYYAHSWGQAEGVMGYSEALNGFMMTHVKRSQSGGEDDRAKVDDIINRMISTRLLDFLVYFCS</sequence>
<name>A0AAV9WAC3_9PEZI</name>